<dbReference type="InterPro" id="IPR034746">
    <property type="entry name" value="POTRA"/>
</dbReference>
<keyword evidence="6" id="KW-0653">Protein transport</keyword>
<dbReference type="EMBL" id="JXXV01000038">
    <property type="protein sequence ID" value="KJY81445.1"/>
    <property type="molecule type" value="Genomic_DNA"/>
</dbReference>
<dbReference type="RefSeq" id="WP_045957126.1">
    <property type="nucleotide sequence ID" value="NZ_JXXV01000038.1"/>
</dbReference>
<keyword evidence="3" id="KW-0813">Transport</keyword>
<feature type="domain" description="POTRA" evidence="10">
    <location>
        <begin position="79"/>
        <end position="153"/>
    </location>
</feature>
<feature type="signal peptide" evidence="9">
    <location>
        <begin position="1"/>
        <end position="26"/>
    </location>
</feature>
<sequence length="560" mass="61775">MDFIQCGRFAASLGAVWTLSISVVVAAPINAASPTTRIEQEREQAQRLEQLEQAKESVQQLQPLPVLPDSSGDVPDMCFDVDVIEFQGNHIFSDAELLALIQFTPACVGVAEINEYLRVITNHYIESGYVTSRAFMTPQDLSSGTLKIVVLEGKVEKVLWNGEVHPWLNMAFPAIADSVLNLREIEQGLDQINRLSRYNATIKLLPSSKPGYSLIDLQTSVGKLGSLGLGLNNSGQKSTGEEQIALNVTGENVLQLLDQWTMSATKSAAFVDSKASDSLYLAVDVPVGFWNVGYRTSYSTYKTTFENQGFIFVSTGKTNSHYLDAKWLFYRDSSSKSALKATLSHRREKNYILGNLLDASSRNLSSLTFSWEHSTRLANGFFTLLPSFSFGADWFGGEENQSNDPRLAKAEFNKGTLTGSYTYPITPQLTWTSTLFGQWSNDTLYGSERISIGGEYSVRGFKGASLSGDEGYYWRNDLTYNIGQWPLLGSAYAQLALDTGSIAKDVADQYERGSLMGSSLSIKTSQNYMSTALGLGVPIAAPSRLQNDDYVVYYRIDIKL</sequence>
<name>A0A0F4NED9_9VIBR</name>
<evidence type="ECO:0000259" key="10">
    <source>
        <dbReference type="PROSITE" id="PS51779"/>
    </source>
</evidence>
<evidence type="ECO:0000313" key="12">
    <source>
        <dbReference type="Proteomes" id="UP000033673"/>
    </source>
</evidence>
<dbReference type="OrthoDB" id="290122at2"/>
<dbReference type="PROSITE" id="PS51779">
    <property type="entry name" value="POTRA"/>
    <property type="match status" value="1"/>
</dbReference>
<protein>
    <submittedName>
        <fullName evidence="11">Hemolysin activator protein</fullName>
    </submittedName>
</protein>
<dbReference type="GO" id="GO:0046819">
    <property type="term" value="P:protein secretion by the type V secretion system"/>
    <property type="evidence" value="ECO:0007669"/>
    <property type="project" value="TreeGrafter"/>
</dbReference>
<dbReference type="GO" id="GO:0009279">
    <property type="term" value="C:cell outer membrane"/>
    <property type="evidence" value="ECO:0007669"/>
    <property type="project" value="UniProtKB-SubCell"/>
</dbReference>
<evidence type="ECO:0000256" key="5">
    <source>
        <dbReference type="ARBA" id="ARBA00022692"/>
    </source>
</evidence>
<keyword evidence="4" id="KW-1134">Transmembrane beta strand</keyword>
<dbReference type="PATRIC" id="fig|579748.3.peg.3710"/>
<keyword evidence="12" id="KW-1185">Reference proteome</keyword>
<keyword evidence="5" id="KW-0812">Transmembrane</keyword>
<dbReference type="PIRSF" id="PIRSF029745">
    <property type="entry name" value="FhaC"/>
    <property type="match status" value="1"/>
</dbReference>
<proteinExistence type="inferred from homology"/>
<evidence type="ECO:0000256" key="4">
    <source>
        <dbReference type="ARBA" id="ARBA00022452"/>
    </source>
</evidence>
<evidence type="ECO:0000256" key="3">
    <source>
        <dbReference type="ARBA" id="ARBA00022448"/>
    </source>
</evidence>
<dbReference type="InterPro" id="IPR027282">
    <property type="entry name" value="TPS"/>
</dbReference>
<keyword evidence="8" id="KW-0998">Cell outer membrane</keyword>
<dbReference type="AlphaFoldDB" id="A0A0F4NED9"/>
<gene>
    <name evidence="11" type="ORF">TW81_17980</name>
</gene>
<dbReference type="InterPro" id="IPR013686">
    <property type="entry name" value="Polypept-transport_assoc_ShlB"/>
</dbReference>
<evidence type="ECO:0000256" key="1">
    <source>
        <dbReference type="ARBA" id="ARBA00004442"/>
    </source>
</evidence>
<dbReference type="STRING" id="579748.TW81_17980"/>
<dbReference type="PANTHER" id="PTHR34597:SF3">
    <property type="entry name" value="OUTER MEMBRANE TRANSPORTER CDIB"/>
    <property type="match status" value="1"/>
</dbReference>
<keyword evidence="7" id="KW-0472">Membrane</keyword>
<dbReference type="Gene3D" id="2.40.160.50">
    <property type="entry name" value="membrane protein fhac: a member of the omp85/tpsb transporter family"/>
    <property type="match status" value="1"/>
</dbReference>
<organism evidence="11 12">
    <name type="scientific">Vibrio galatheae</name>
    <dbReference type="NCBI Taxonomy" id="579748"/>
    <lineage>
        <taxon>Bacteria</taxon>
        <taxon>Pseudomonadati</taxon>
        <taxon>Pseudomonadota</taxon>
        <taxon>Gammaproteobacteria</taxon>
        <taxon>Vibrionales</taxon>
        <taxon>Vibrionaceae</taxon>
        <taxon>Vibrio</taxon>
    </lineage>
</organism>
<dbReference type="InterPro" id="IPR035251">
    <property type="entry name" value="ShlB_POTRA"/>
</dbReference>
<dbReference type="Pfam" id="PF17287">
    <property type="entry name" value="POTRA_3"/>
    <property type="match status" value="1"/>
</dbReference>
<evidence type="ECO:0000256" key="7">
    <source>
        <dbReference type="ARBA" id="ARBA00023136"/>
    </source>
</evidence>
<reference evidence="11 12" key="1">
    <citation type="journal article" date="2015" name="BMC Genomics">
        <title>Genome mining reveals unlocked bioactive potential of marine Gram-negative bacteria.</title>
        <authorList>
            <person name="Machado H."/>
            <person name="Sonnenschein E.C."/>
            <person name="Melchiorsen J."/>
            <person name="Gram L."/>
        </authorList>
    </citation>
    <scope>NUCLEOTIDE SEQUENCE [LARGE SCALE GENOMIC DNA]</scope>
    <source>
        <strain evidence="11 12">S2757</strain>
    </source>
</reference>
<accession>A0A0F4NED9</accession>
<dbReference type="Pfam" id="PF03865">
    <property type="entry name" value="ShlB"/>
    <property type="match status" value="1"/>
</dbReference>
<comment type="subcellular location">
    <subcellularLocation>
        <location evidence="1">Cell outer membrane</location>
    </subcellularLocation>
</comment>
<dbReference type="Pfam" id="PF08479">
    <property type="entry name" value="POTRA_2"/>
    <property type="match status" value="1"/>
</dbReference>
<evidence type="ECO:0000256" key="9">
    <source>
        <dbReference type="SAM" id="SignalP"/>
    </source>
</evidence>
<dbReference type="GO" id="GO:0098046">
    <property type="term" value="C:type V protein secretion system complex"/>
    <property type="evidence" value="ECO:0007669"/>
    <property type="project" value="TreeGrafter"/>
</dbReference>
<feature type="chain" id="PRO_5002473094" evidence="9">
    <location>
        <begin position="27"/>
        <end position="560"/>
    </location>
</feature>
<dbReference type="PANTHER" id="PTHR34597">
    <property type="entry name" value="SLR1661 PROTEIN"/>
    <property type="match status" value="1"/>
</dbReference>
<evidence type="ECO:0000313" key="11">
    <source>
        <dbReference type="EMBL" id="KJY81445.1"/>
    </source>
</evidence>
<evidence type="ECO:0000256" key="2">
    <source>
        <dbReference type="ARBA" id="ARBA00009055"/>
    </source>
</evidence>
<keyword evidence="9" id="KW-0732">Signal</keyword>
<comment type="similarity">
    <text evidence="2">Belongs to the TPS (TC 1.B.20) family.</text>
</comment>
<dbReference type="GO" id="GO:0008320">
    <property type="term" value="F:protein transmembrane transporter activity"/>
    <property type="evidence" value="ECO:0007669"/>
    <property type="project" value="TreeGrafter"/>
</dbReference>
<dbReference type="InterPro" id="IPR005565">
    <property type="entry name" value="Hemolysn_activator_HlyB_C"/>
</dbReference>
<evidence type="ECO:0000256" key="6">
    <source>
        <dbReference type="ARBA" id="ARBA00022927"/>
    </source>
</evidence>
<evidence type="ECO:0000256" key="8">
    <source>
        <dbReference type="ARBA" id="ARBA00023237"/>
    </source>
</evidence>
<dbReference type="Gene3D" id="3.10.20.310">
    <property type="entry name" value="membrane protein fhac"/>
    <property type="match status" value="1"/>
</dbReference>
<comment type="caution">
    <text evidence="11">The sequence shown here is derived from an EMBL/GenBank/DDBJ whole genome shotgun (WGS) entry which is preliminary data.</text>
</comment>
<dbReference type="Proteomes" id="UP000033673">
    <property type="component" value="Unassembled WGS sequence"/>
</dbReference>
<dbReference type="InterPro" id="IPR051544">
    <property type="entry name" value="TPS_OM_transporter"/>
</dbReference>